<dbReference type="EMBL" id="CP023004">
    <property type="protein sequence ID" value="AWI09990.1"/>
    <property type="molecule type" value="Genomic_DNA"/>
</dbReference>
<protein>
    <submittedName>
        <fullName evidence="1">Uncharacterized protein</fullName>
    </submittedName>
</protein>
<accession>A0A2U8E599</accession>
<proteinExistence type="predicted"/>
<evidence type="ECO:0000313" key="2">
    <source>
        <dbReference type="Proteomes" id="UP000244896"/>
    </source>
</evidence>
<dbReference type="Proteomes" id="UP000244896">
    <property type="component" value="Chromosome"/>
</dbReference>
<dbReference type="KEGG" id="elut:CKA38_12675"/>
<evidence type="ECO:0000313" key="1">
    <source>
        <dbReference type="EMBL" id="AWI09990.1"/>
    </source>
</evidence>
<gene>
    <name evidence="1" type="ORF">CKA38_12675</name>
</gene>
<dbReference type="AlphaFoldDB" id="A0A2U8E599"/>
<sequence>MAQHVALFNAAMSSFDPNNPSDSDDDDVGGVAWNEFDWEHYLREQDDTIHRYIGFYELLLRDENRLEKAAAHMGWRLSSNEADDDDDDDEDDDQGPYTVHKNYIYVALRAIHLKLTREWERIAMNPASVPQPLAVAFSGALHRGESHAVLAVHALDFGDFAMAVSLFKRMFGEINRAIAILDEKAARHSTVLAKYRTEALCMLFDLREISLRMMEDCRGAIELPAEDDFD</sequence>
<keyword evidence="2" id="KW-1185">Reference proteome</keyword>
<name>A0A2U8E599_9BACT</name>
<reference evidence="1 2" key="1">
    <citation type="journal article" date="2018" name="Syst. Appl. Microbiol.">
        <title>Ereboglobus luteus gen. nov. sp. nov. from cockroach guts, and new insights into the oxygen relationship of the genera Opitutus and Didymococcus (Verrucomicrobia: Opitutaceae).</title>
        <authorList>
            <person name="Tegtmeier D."/>
            <person name="Belitz A."/>
            <person name="Radek R."/>
            <person name="Heimerl T."/>
            <person name="Brune A."/>
        </authorList>
    </citation>
    <scope>NUCLEOTIDE SEQUENCE [LARGE SCALE GENOMIC DNA]</scope>
    <source>
        <strain evidence="1 2">Ho45</strain>
    </source>
</reference>
<organism evidence="1 2">
    <name type="scientific">Ereboglobus luteus</name>
    <dbReference type="NCBI Taxonomy" id="1796921"/>
    <lineage>
        <taxon>Bacteria</taxon>
        <taxon>Pseudomonadati</taxon>
        <taxon>Verrucomicrobiota</taxon>
        <taxon>Opitutia</taxon>
        <taxon>Opitutales</taxon>
        <taxon>Opitutaceae</taxon>
        <taxon>Ereboglobus</taxon>
    </lineage>
</organism>